<evidence type="ECO:0000313" key="2">
    <source>
        <dbReference type="EMBL" id="CCQ90645.1"/>
    </source>
</evidence>
<reference evidence="2 3" key="1">
    <citation type="journal article" date="2013" name="Front. Microbiol.">
        <title>The genome of Nitrospina gracilis illuminates the metabolism and evolution of the major marine nitrite oxidizer.</title>
        <authorList>
            <person name="Luecker S."/>
            <person name="Nowka B."/>
            <person name="Rattei T."/>
            <person name="Spieck E."/>
            <person name="and Daims H."/>
        </authorList>
    </citation>
    <scope>NUCLEOTIDE SEQUENCE [LARGE SCALE GENOMIC DNA]</scope>
    <source>
        <strain evidence="2 3">3/211</strain>
    </source>
</reference>
<accession>M1YZH5</accession>
<gene>
    <name evidence="2" type="ORF">NITGR_330043</name>
</gene>
<feature type="transmembrane region" description="Helical" evidence="1">
    <location>
        <begin position="39"/>
        <end position="60"/>
    </location>
</feature>
<dbReference type="HOGENOM" id="CLU_1561295_0_0_0"/>
<keyword evidence="1" id="KW-1133">Transmembrane helix</keyword>
<dbReference type="EMBL" id="CAQJ01000037">
    <property type="protein sequence ID" value="CCQ90645.1"/>
    <property type="molecule type" value="Genomic_DNA"/>
</dbReference>
<name>M1YZH5_NITG3</name>
<keyword evidence="1" id="KW-0812">Transmembrane</keyword>
<dbReference type="STRING" id="1266370.NITGR_330043"/>
<sequence length="171" mass="19415">MFLNRYPGYNFLTILLATFNLFHMGVVLASLVTGLMSGILWAAGTQMWALVFLIIATCGLSHQTFSRLVHLCSIRGLRRKGDVLQVKNPRTGEWLNWDRVLSFEKANFPSSGVRRSYANYPGIRFALKRDPGSAEESLLVAEDRFGWGMEPVRDRVFEDLLKKYPQNAVDV</sequence>
<dbReference type="AlphaFoldDB" id="M1YZH5"/>
<keyword evidence="3" id="KW-1185">Reference proteome</keyword>
<protein>
    <submittedName>
        <fullName evidence="2">Uncharacterized protein</fullName>
    </submittedName>
</protein>
<proteinExistence type="predicted"/>
<comment type="caution">
    <text evidence="2">The sequence shown here is derived from an EMBL/GenBank/DDBJ whole genome shotgun (WGS) entry which is preliminary data.</text>
</comment>
<evidence type="ECO:0000313" key="3">
    <source>
        <dbReference type="Proteomes" id="UP000011704"/>
    </source>
</evidence>
<organism evidence="2 3">
    <name type="scientific">Nitrospina gracilis (strain 3/211)</name>
    <dbReference type="NCBI Taxonomy" id="1266370"/>
    <lineage>
        <taxon>Bacteria</taxon>
        <taxon>Pseudomonadati</taxon>
        <taxon>Nitrospinota/Tectimicrobiota group</taxon>
        <taxon>Nitrospinota</taxon>
        <taxon>Nitrospinia</taxon>
        <taxon>Nitrospinales</taxon>
        <taxon>Nitrospinaceae</taxon>
        <taxon>Nitrospina</taxon>
    </lineage>
</organism>
<keyword evidence="1" id="KW-0472">Membrane</keyword>
<dbReference type="InParanoid" id="M1YZH5"/>
<evidence type="ECO:0000256" key="1">
    <source>
        <dbReference type="SAM" id="Phobius"/>
    </source>
</evidence>
<dbReference type="Proteomes" id="UP000011704">
    <property type="component" value="Unassembled WGS sequence"/>
</dbReference>